<sequence length="490" mass="55819">MFAGLKNVIRKVMNKLFGKNTIEKNMHVDVAVSSDMSNAIDEWIAMYENKAPWLGGDNNTQSMNLPSAIASEFAKLVTMEFESKITTDDYLNEEYQVVIDEIRNSTEFACAKGGLVFKPYVTNNHIEVDLVQADSFYPISYNSRKEITAAVFIETKTEGDNLYTRLEYHRFNDSGNYQITNQAFKKKTYGNNTVNNSDIGNQILLTEVPDWENIKEEVEIKNIDKPLFSYFKMPMANAIETGSPLGVSTYSRAKELIKEADKQYSRILWEYDGSELAVHAASELFKPKKDKNGHITSGEMPTGKERLYRKLDIDTSNPNGSKPLDVFNPEIRDTSLYNGLNKQLRLIEFAVGLAYGTFSDVNETDKTAEEIKSSKQRSYQTVKDIQKALKKSLKDLIYAMNTLAQLYKLSNKKIDIKKDVSFDFDDSIVVDKKTELLEMRNDVAAGIIDAVFYIMEKYGKTEEEARRMMPSGETLTKENELDNDDKNLNE</sequence>
<evidence type="ECO:0000313" key="2">
    <source>
        <dbReference type="EMBL" id="EEP54524.1"/>
    </source>
</evidence>
<keyword evidence="3" id="KW-1185">Reference proteome</keyword>
<evidence type="ECO:0008006" key="4">
    <source>
        <dbReference type="Google" id="ProtNLM"/>
    </source>
</evidence>
<dbReference type="HOGENOM" id="CLU_042280_0_0_9"/>
<name>C4IFD8_CLOBU</name>
<proteinExistence type="predicted"/>
<gene>
    <name evidence="2" type="ORF">CLP_1642</name>
</gene>
<dbReference type="Pfam" id="PF05133">
    <property type="entry name" value="SPP1_portal"/>
    <property type="match status" value="1"/>
</dbReference>
<comment type="caution">
    <text evidence="2">The sequence shown here is derived from an EMBL/GenBank/DDBJ whole genome shotgun (WGS) entry which is preliminary data.</text>
</comment>
<dbReference type="EMBL" id="ACOM01000005">
    <property type="protein sequence ID" value="EEP54524.1"/>
    <property type="molecule type" value="Genomic_DNA"/>
</dbReference>
<organism evidence="2 3">
    <name type="scientific">Clostridium butyricum E4 str. BoNT E BL5262</name>
    <dbReference type="NCBI Taxonomy" id="632245"/>
    <lineage>
        <taxon>Bacteria</taxon>
        <taxon>Bacillati</taxon>
        <taxon>Bacillota</taxon>
        <taxon>Clostridia</taxon>
        <taxon>Eubacteriales</taxon>
        <taxon>Clostridiaceae</taxon>
        <taxon>Clostridium</taxon>
    </lineage>
</organism>
<reference evidence="2 3" key="1">
    <citation type="submission" date="2009-08" db="EMBL/GenBank/DDBJ databases">
        <authorList>
            <person name="Shrivastava S."/>
            <person name="Brinkac L.B."/>
            <person name="Brown J.L."/>
            <person name="Bruce D.B."/>
            <person name="Detter C."/>
            <person name="Green L.D."/>
            <person name="Munk C.A."/>
            <person name="Rogers Y.C."/>
            <person name="Tapia R."/>
            <person name="Sims D.R."/>
            <person name="Smith L.A."/>
            <person name="Smith T.J."/>
            <person name="Sutton G."/>
            <person name="Brettin T."/>
        </authorList>
    </citation>
    <scope>NUCLEOTIDE SEQUENCE [LARGE SCALE GENOMIC DNA]</scope>
    <source>
        <strain evidence="3">E4 str. BoNT E BL5262</strain>
    </source>
</reference>
<dbReference type="eggNOG" id="ENOG502Z88Q">
    <property type="taxonomic scope" value="Bacteria"/>
</dbReference>
<evidence type="ECO:0000256" key="1">
    <source>
        <dbReference type="SAM" id="MobiDB-lite"/>
    </source>
</evidence>
<feature type="region of interest" description="Disordered" evidence="1">
    <location>
        <begin position="463"/>
        <end position="490"/>
    </location>
</feature>
<dbReference type="InterPro" id="IPR021145">
    <property type="entry name" value="Portal_protein_SPP1_Gp6-like"/>
</dbReference>
<dbReference type="Proteomes" id="UP000003081">
    <property type="component" value="Unassembled WGS sequence"/>
</dbReference>
<evidence type="ECO:0000313" key="3">
    <source>
        <dbReference type="Proteomes" id="UP000003081"/>
    </source>
</evidence>
<protein>
    <recommendedName>
        <fullName evidence="4">Phage minor capsid protein</fullName>
    </recommendedName>
</protein>
<feature type="compositionally biased region" description="Basic and acidic residues" evidence="1">
    <location>
        <begin position="475"/>
        <end position="490"/>
    </location>
</feature>
<dbReference type="AlphaFoldDB" id="C4IFD8"/>
<accession>C4IFD8</accession>